<feature type="region of interest" description="Disordered" evidence="1">
    <location>
        <begin position="1"/>
        <end position="51"/>
    </location>
</feature>
<evidence type="ECO:0000256" key="1">
    <source>
        <dbReference type="SAM" id="MobiDB-lite"/>
    </source>
</evidence>
<feature type="compositionally biased region" description="Polar residues" evidence="1">
    <location>
        <begin position="41"/>
        <end position="51"/>
    </location>
</feature>
<evidence type="ECO:0000313" key="3">
    <source>
        <dbReference type="Proteomes" id="UP000653305"/>
    </source>
</evidence>
<dbReference type="Proteomes" id="UP000653305">
    <property type="component" value="Unassembled WGS sequence"/>
</dbReference>
<sequence length="51" mass="5829">MHPAADNSHAASPRRQIAPRPQIRSFQWRATREPSARAHQIWSTPSRIEGI</sequence>
<dbReference type="AlphaFoldDB" id="A0A830C3V9"/>
<evidence type="ECO:0000313" key="2">
    <source>
        <dbReference type="EMBL" id="GFP92832.1"/>
    </source>
</evidence>
<feature type="compositionally biased region" description="Low complexity" evidence="1">
    <location>
        <begin position="10"/>
        <end position="25"/>
    </location>
</feature>
<name>A0A830C3V9_9LAMI</name>
<gene>
    <name evidence="2" type="ORF">PHJA_001427500</name>
</gene>
<proteinExistence type="predicted"/>
<keyword evidence="3" id="KW-1185">Reference proteome</keyword>
<organism evidence="2 3">
    <name type="scientific">Phtheirospermum japonicum</name>
    <dbReference type="NCBI Taxonomy" id="374723"/>
    <lineage>
        <taxon>Eukaryota</taxon>
        <taxon>Viridiplantae</taxon>
        <taxon>Streptophyta</taxon>
        <taxon>Embryophyta</taxon>
        <taxon>Tracheophyta</taxon>
        <taxon>Spermatophyta</taxon>
        <taxon>Magnoliopsida</taxon>
        <taxon>eudicotyledons</taxon>
        <taxon>Gunneridae</taxon>
        <taxon>Pentapetalae</taxon>
        <taxon>asterids</taxon>
        <taxon>lamiids</taxon>
        <taxon>Lamiales</taxon>
        <taxon>Orobanchaceae</taxon>
        <taxon>Orobanchaceae incertae sedis</taxon>
        <taxon>Phtheirospermum</taxon>
    </lineage>
</organism>
<reference evidence="2" key="1">
    <citation type="submission" date="2020-07" db="EMBL/GenBank/DDBJ databases">
        <title>Ethylene signaling mediates host invasion by parasitic plants.</title>
        <authorList>
            <person name="Yoshida S."/>
        </authorList>
    </citation>
    <scope>NUCLEOTIDE SEQUENCE</scope>
    <source>
        <strain evidence="2">Okayama</strain>
    </source>
</reference>
<accession>A0A830C3V9</accession>
<protein>
    <submittedName>
        <fullName evidence="2">Uncharacterized protein</fullName>
    </submittedName>
</protein>
<dbReference type="EMBL" id="BMAC01000292">
    <property type="protein sequence ID" value="GFP92832.1"/>
    <property type="molecule type" value="Genomic_DNA"/>
</dbReference>
<comment type="caution">
    <text evidence="2">The sequence shown here is derived from an EMBL/GenBank/DDBJ whole genome shotgun (WGS) entry which is preliminary data.</text>
</comment>